<dbReference type="EMBL" id="FIZP01000003">
    <property type="protein sequence ID" value="CZE47319.1"/>
    <property type="molecule type" value="Genomic_DNA"/>
</dbReference>
<protein>
    <submittedName>
        <fullName evidence="2">NosL</fullName>
    </submittedName>
</protein>
<sequence length="238" mass="26944">MQNRRNFIKKASALMALGVTSNLSFNTSLFAMPMKMDFRAVKKDEMIILQDGDSKDFCQVCGMSLQMFYRTNHAATVDNELHQYCSIHCMFQEAMMKKSTPKEPKAVDNTSLKFINANESFYVYGSSKPATMASVSSYAFATKEEASKFCDEFGGEVLTYAQISEKTEQNLENDIKLIDKRQMMAAKKGEEIYKATCAKIDAKFKSPAQAKAYLIKHKPCGELSQMELSQVAHYLNRR</sequence>
<dbReference type="SUPFAM" id="SSF160387">
    <property type="entry name" value="NosL/MerB-like"/>
    <property type="match status" value="1"/>
</dbReference>
<dbReference type="Pfam" id="PF05573">
    <property type="entry name" value="NosL"/>
    <property type="match status" value="1"/>
</dbReference>
<dbReference type="Gene3D" id="3.30.70.2050">
    <property type="match status" value="1"/>
</dbReference>
<reference evidence="2 3" key="1">
    <citation type="submission" date="2016-02" db="EMBL/GenBank/DDBJ databases">
        <authorList>
            <consortium name="Pathogen Informatics"/>
        </authorList>
    </citation>
    <scope>NUCLEOTIDE SEQUENCE [LARGE SCALE GENOMIC DNA]</scope>
    <source>
        <strain evidence="2 3">RC20</strain>
    </source>
</reference>
<name>A0A128EEG5_9BACT</name>
<feature type="signal peptide" evidence="1">
    <location>
        <begin position="1"/>
        <end position="31"/>
    </location>
</feature>
<evidence type="ECO:0000313" key="2">
    <source>
        <dbReference type="EMBL" id="CZE47319.1"/>
    </source>
</evidence>
<dbReference type="InterPro" id="IPR008719">
    <property type="entry name" value="N2O_reductase_NosL"/>
</dbReference>
<dbReference type="AlphaFoldDB" id="A0A128EEG5"/>
<evidence type="ECO:0000256" key="1">
    <source>
        <dbReference type="SAM" id="SignalP"/>
    </source>
</evidence>
<keyword evidence="3" id="KW-1185">Reference proteome</keyword>
<dbReference type="RefSeq" id="WP_075540130.1">
    <property type="nucleotide sequence ID" value="NZ_CP053844.1"/>
</dbReference>
<keyword evidence="1" id="KW-0732">Signal</keyword>
<dbReference type="PANTHER" id="PTHR41247:SF1">
    <property type="entry name" value="HTH-TYPE TRANSCRIPTIONAL REPRESSOR YCNK"/>
    <property type="match status" value="1"/>
</dbReference>
<dbReference type="Proteomes" id="UP000069632">
    <property type="component" value="Unassembled WGS sequence"/>
</dbReference>
<dbReference type="InterPro" id="IPR006311">
    <property type="entry name" value="TAT_signal"/>
</dbReference>
<proteinExistence type="predicted"/>
<evidence type="ECO:0000313" key="3">
    <source>
        <dbReference type="Proteomes" id="UP000069632"/>
    </source>
</evidence>
<feature type="chain" id="PRO_5007281487" evidence="1">
    <location>
        <begin position="32"/>
        <end position="238"/>
    </location>
</feature>
<accession>A0A128EEG5</accession>
<dbReference type="PANTHER" id="PTHR41247">
    <property type="entry name" value="HTH-TYPE TRANSCRIPTIONAL REPRESSOR YCNK"/>
    <property type="match status" value="1"/>
</dbReference>
<dbReference type="PROSITE" id="PS51318">
    <property type="entry name" value="TAT"/>
    <property type="match status" value="1"/>
</dbReference>
<organism evidence="2 3">
    <name type="scientific">Campylobacter geochelonis</name>
    <dbReference type="NCBI Taxonomy" id="1780362"/>
    <lineage>
        <taxon>Bacteria</taxon>
        <taxon>Pseudomonadati</taxon>
        <taxon>Campylobacterota</taxon>
        <taxon>Epsilonproteobacteria</taxon>
        <taxon>Campylobacterales</taxon>
        <taxon>Campylobacteraceae</taxon>
        <taxon>Campylobacter</taxon>
    </lineage>
</organism>
<gene>
    <name evidence="2" type="ORF">ERS672216_00820</name>
</gene>